<dbReference type="STRING" id="630390.A0A180G1R3"/>
<evidence type="ECO:0000313" key="3">
    <source>
        <dbReference type="EnsemblFungi" id="PTTG_30271-t43_1-p1"/>
    </source>
</evidence>
<feature type="region of interest" description="Disordered" evidence="1">
    <location>
        <begin position="209"/>
        <end position="244"/>
    </location>
</feature>
<sequence length="549" mass="62718">MVCQVVDFLLAQSEGLKAAYMDVFACTDPTRAAKMIKGCHQHFCAQVTRVRRNRSILTADQDADFQKKCMALLDPIEEGGPTHEEKIDEIRHLFPKTKRWLDWWTMSDVQAMLFPSRRPMLDDHPDGDEGLPDTTNAIESMHRVYYMISSGKKCLMVGMFELFSYINILEEELNAVMCGISVEYGSQTKMQVNILHSMGWAKPTKRKFINDGRPPDTTAALLDGPDPSTKKKNLGRPKNSPNVDRSKWSTYQSYAAFSEEHLRNRCWMAAAMESLFALYNPLWLRNSKGKGATLFYHLVLHFGSRTTFNITKIGRIKTVLNNGQSKLFKICNERHQANFWPGAFASCDFFSLELLLDPKFNPTKALNGLFELVEHRKFVCNSAKPCLDKQVRSVTAVKIERKMFQENNVAESDLQGLINVWTTTGLSKSPGLVCWCKSVLASKNEKPKSRGRPPKLKKDDLTTKSRCSLKPREIQITRSITSITDPIEQQHYMRSMDWPYQLKVSGEKYTLFSRGFWNGHHYWCKVVRSGRGSTTGVWLHDDQQNKGIA</sequence>
<reference evidence="2" key="2">
    <citation type="submission" date="2016-05" db="EMBL/GenBank/DDBJ databases">
        <title>Comparative analysis highlights variable genome content of wheat rusts and divergence of the mating loci.</title>
        <authorList>
            <person name="Cuomo C.A."/>
            <person name="Bakkeren G."/>
            <person name="Szabo L."/>
            <person name="Khalil H."/>
            <person name="Joly D."/>
            <person name="Goldberg J."/>
            <person name="Young S."/>
            <person name="Zeng Q."/>
            <person name="Fellers J."/>
        </authorList>
    </citation>
    <scope>NUCLEOTIDE SEQUENCE [LARGE SCALE GENOMIC DNA]</scope>
    <source>
        <strain evidence="2">1-1 BBBD Race 1</strain>
    </source>
</reference>
<dbReference type="OrthoDB" id="3056903at2759"/>
<dbReference type="AlphaFoldDB" id="A0A180G1R3"/>
<dbReference type="Proteomes" id="UP000005240">
    <property type="component" value="Unassembled WGS sequence"/>
</dbReference>
<proteinExistence type="predicted"/>
<reference evidence="3" key="4">
    <citation type="submission" date="2025-05" db="UniProtKB">
        <authorList>
            <consortium name="EnsemblFungi"/>
        </authorList>
    </citation>
    <scope>IDENTIFICATION</scope>
    <source>
        <strain evidence="3">isolate 1-1 / race 1 (BBBD)</strain>
    </source>
</reference>
<keyword evidence="4" id="KW-1185">Reference proteome</keyword>
<evidence type="ECO:0000313" key="4">
    <source>
        <dbReference type="Proteomes" id="UP000005240"/>
    </source>
</evidence>
<organism evidence="2">
    <name type="scientific">Puccinia triticina (isolate 1-1 / race 1 (BBBD))</name>
    <name type="common">Brown leaf rust fungus</name>
    <dbReference type="NCBI Taxonomy" id="630390"/>
    <lineage>
        <taxon>Eukaryota</taxon>
        <taxon>Fungi</taxon>
        <taxon>Dikarya</taxon>
        <taxon>Basidiomycota</taxon>
        <taxon>Pucciniomycotina</taxon>
        <taxon>Pucciniomycetes</taxon>
        <taxon>Pucciniales</taxon>
        <taxon>Pucciniaceae</taxon>
        <taxon>Puccinia</taxon>
    </lineage>
</organism>
<gene>
    <name evidence="2" type="ORF">PTTG_30271</name>
</gene>
<dbReference type="EMBL" id="ADAS02002669">
    <property type="protein sequence ID" value="OAV85783.1"/>
    <property type="molecule type" value="Genomic_DNA"/>
</dbReference>
<evidence type="ECO:0000256" key="1">
    <source>
        <dbReference type="SAM" id="MobiDB-lite"/>
    </source>
</evidence>
<reference evidence="2" key="1">
    <citation type="submission" date="2009-11" db="EMBL/GenBank/DDBJ databases">
        <authorList>
            <consortium name="The Broad Institute Genome Sequencing Platform"/>
            <person name="Ward D."/>
            <person name="Feldgarden M."/>
            <person name="Earl A."/>
            <person name="Young S.K."/>
            <person name="Zeng Q."/>
            <person name="Koehrsen M."/>
            <person name="Alvarado L."/>
            <person name="Berlin A."/>
            <person name="Bochicchio J."/>
            <person name="Borenstein D."/>
            <person name="Chapman S.B."/>
            <person name="Chen Z."/>
            <person name="Engels R."/>
            <person name="Freedman E."/>
            <person name="Gellesch M."/>
            <person name="Goldberg J."/>
            <person name="Griggs A."/>
            <person name="Gujja S."/>
            <person name="Heilman E."/>
            <person name="Heiman D."/>
            <person name="Hepburn T."/>
            <person name="Howarth C."/>
            <person name="Jen D."/>
            <person name="Larson L."/>
            <person name="Lewis B."/>
            <person name="Mehta T."/>
            <person name="Park D."/>
            <person name="Pearson M."/>
            <person name="Roberts A."/>
            <person name="Saif S."/>
            <person name="Shea T."/>
            <person name="Shenoy N."/>
            <person name="Sisk P."/>
            <person name="Stolte C."/>
            <person name="Sykes S."/>
            <person name="Thomson T."/>
            <person name="Walk T."/>
            <person name="White J."/>
            <person name="Yandava C."/>
            <person name="Izard J."/>
            <person name="Baranova O.V."/>
            <person name="Blanton J.M."/>
            <person name="Tanner A.C."/>
            <person name="Dewhirst F.E."/>
            <person name="Haas B."/>
            <person name="Nusbaum C."/>
            <person name="Birren B."/>
        </authorList>
    </citation>
    <scope>NUCLEOTIDE SEQUENCE [LARGE SCALE GENOMIC DNA]</scope>
    <source>
        <strain evidence="2">1-1 BBBD Race 1</strain>
    </source>
</reference>
<dbReference type="VEuPathDB" id="FungiDB:PTTG_30271"/>
<protein>
    <submittedName>
        <fullName evidence="2 3">Uncharacterized protein</fullName>
    </submittedName>
</protein>
<evidence type="ECO:0000313" key="2">
    <source>
        <dbReference type="EMBL" id="OAV85783.1"/>
    </source>
</evidence>
<accession>A0A180G1R3</accession>
<reference evidence="3 4" key="3">
    <citation type="journal article" date="2017" name="G3 (Bethesda)">
        <title>Comparative analysis highlights variable genome content of wheat rusts and divergence of the mating loci.</title>
        <authorList>
            <person name="Cuomo C.A."/>
            <person name="Bakkeren G."/>
            <person name="Khalil H.B."/>
            <person name="Panwar V."/>
            <person name="Joly D."/>
            <person name="Linning R."/>
            <person name="Sakthikumar S."/>
            <person name="Song X."/>
            <person name="Adiconis X."/>
            <person name="Fan L."/>
            <person name="Goldberg J.M."/>
            <person name="Levin J.Z."/>
            <person name="Young S."/>
            <person name="Zeng Q."/>
            <person name="Anikster Y."/>
            <person name="Bruce M."/>
            <person name="Wang M."/>
            <person name="Yin C."/>
            <person name="McCallum B."/>
            <person name="Szabo L.J."/>
            <person name="Hulbert S."/>
            <person name="Chen X."/>
            <person name="Fellers J.P."/>
        </authorList>
    </citation>
    <scope>NUCLEOTIDE SEQUENCE</scope>
    <source>
        <strain evidence="4">Isolate 1-1 / race 1 (BBBD)</strain>
        <strain evidence="3">isolate 1-1 / race 1 (BBBD)</strain>
    </source>
</reference>
<dbReference type="EnsemblFungi" id="PTTG_30271-t43_1">
    <property type="protein sequence ID" value="PTTG_30271-t43_1-p1"/>
    <property type="gene ID" value="PTTG_30271"/>
</dbReference>
<name>A0A180G1R3_PUCT1</name>